<dbReference type="Gene3D" id="3.40.50.720">
    <property type="entry name" value="NAD(P)-binding Rossmann-like Domain"/>
    <property type="match status" value="1"/>
</dbReference>
<reference evidence="3 4" key="1">
    <citation type="submission" date="2016-11" db="EMBL/GenBank/DDBJ databases">
        <authorList>
            <person name="Jaros S."/>
            <person name="Januszkiewicz K."/>
            <person name="Wedrychowicz H."/>
        </authorList>
    </citation>
    <scope>NUCLEOTIDE SEQUENCE [LARGE SCALE GENOMIC DNA]</scope>
    <source>
        <strain evidence="3 4">DSM 15930</strain>
    </source>
</reference>
<dbReference type="STRING" id="1120996.SAMN02746066_03335"/>
<dbReference type="InterPro" id="IPR036291">
    <property type="entry name" value="NAD(P)-bd_dom_sf"/>
</dbReference>
<evidence type="ECO:0000313" key="3">
    <source>
        <dbReference type="EMBL" id="SHM79796.1"/>
    </source>
</evidence>
<dbReference type="InterPro" id="IPR020025">
    <property type="entry name" value="PseB"/>
</dbReference>
<feature type="domain" description="Polysaccharide biosynthesis protein CapD-like" evidence="2">
    <location>
        <begin position="7"/>
        <end position="283"/>
    </location>
</feature>
<name>A0A1M7LNR4_9FIRM</name>
<dbReference type="Proteomes" id="UP000184038">
    <property type="component" value="Unassembled WGS sequence"/>
</dbReference>
<dbReference type="InterPro" id="IPR003869">
    <property type="entry name" value="Polysac_CapD-like"/>
</dbReference>
<evidence type="ECO:0000259" key="2">
    <source>
        <dbReference type="Pfam" id="PF02719"/>
    </source>
</evidence>
<evidence type="ECO:0000313" key="4">
    <source>
        <dbReference type="Proteomes" id="UP000184038"/>
    </source>
</evidence>
<dbReference type="PANTHER" id="PTHR43318:SF2">
    <property type="entry name" value="UDP-N-ACETYLGLUCOSAMINE 4,6-DEHYDRATASE (INVERTING)"/>
    <property type="match status" value="1"/>
</dbReference>
<dbReference type="NCBIfam" id="TIGR03589">
    <property type="entry name" value="PseB"/>
    <property type="match status" value="1"/>
</dbReference>
<dbReference type="OrthoDB" id="9803111at2"/>
<organism evidence="3 4">
    <name type="scientific">Anaerosporobacter mobilis DSM 15930</name>
    <dbReference type="NCBI Taxonomy" id="1120996"/>
    <lineage>
        <taxon>Bacteria</taxon>
        <taxon>Bacillati</taxon>
        <taxon>Bacillota</taxon>
        <taxon>Clostridia</taxon>
        <taxon>Lachnospirales</taxon>
        <taxon>Lachnospiraceae</taxon>
        <taxon>Anaerosporobacter</taxon>
    </lineage>
</organism>
<dbReference type="EMBL" id="FRCP01000017">
    <property type="protein sequence ID" value="SHM79796.1"/>
    <property type="molecule type" value="Genomic_DNA"/>
</dbReference>
<protein>
    <submittedName>
        <fullName evidence="3">UDP-N-acetylglucosamine 4,6-dehydratase (Inverting)</fullName>
    </submittedName>
</protein>
<dbReference type="AlphaFoldDB" id="A0A1M7LNR4"/>
<comment type="similarity">
    <text evidence="1">Belongs to the polysaccharide synthase family.</text>
</comment>
<dbReference type="Pfam" id="PF02719">
    <property type="entry name" value="Polysacc_synt_2"/>
    <property type="match status" value="1"/>
</dbReference>
<accession>A0A1M7LNR4</accession>
<dbReference type="RefSeq" id="WP_073289533.1">
    <property type="nucleotide sequence ID" value="NZ_FRCP01000017.1"/>
</dbReference>
<dbReference type="SUPFAM" id="SSF51735">
    <property type="entry name" value="NAD(P)-binding Rossmann-fold domains"/>
    <property type="match status" value="1"/>
</dbReference>
<evidence type="ECO:0000256" key="1">
    <source>
        <dbReference type="ARBA" id="ARBA00007430"/>
    </source>
</evidence>
<dbReference type="InterPro" id="IPR051203">
    <property type="entry name" value="Polysaccharide_Synthase-Rel"/>
</dbReference>
<dbReference type="CDD" id="cd05237">
    <property type="entry name" value="UDP_invert_4-6DH_SDR_e"/>
    <property type="match status" value="1"/>
</dbReference>
<proteinExistence type="inferred from homology"/>
<gene>
    <name evidence="3" type="ORF">SAMN02746066_03335</name>
</gene>
<keyword evidence="4" id="KW-1185">Reference proteome</keyword>
<dbReference type="PANTHER" id="PTHR43318">
    <property type="entry name" value="UDP-N-ACETYLGLUCOSAMINE 4,6-DEHYDRATASE"/>
    <property type="match status" value="1"/>
</dbReference>
<sequence length="330" mass="37557">MLNGKNILITGGTGSFGKKFLEMIFKRYNPNKVIIYSRDEYKQSVMKTEYADKVDMSKVRFFIGDVRDKDRLFRAFENVDYVIHAAAMKQVPTCEYNPMEAVKTNIHGAQNVIDAALDRNVKRVVALSTDKAVNPINLYGGTKLVSDKLFIAANAYTGYKDTRFSVVRYGNVAGSRGSVIPIWNKIIDDGGKVLGVTDMRMTRFWITLEQGVELVFKALEESKGGETYISKIPSFHIGDLAKAMKEDCEINEFGIREGEKLHEVMVTKDDSWTTYEYAKHYIIYPHYEWADLQRDILPGGKKVEEGFEYSSGTNREWLTVEQLRSALKSI</sequence>